<feature type="non-terminal residue" evidence="1">
    <location>
        <position position="68"/>
    </location>
</feature>
<protein>
    <submittedName>
        <fullName evidence="1">Uncharacterized protein</fullName>
    </submittedName>
</protein>
<dbReference type="AlphaFoldDB" id="T1A580"/>
<accession>T1A580</accession>
<comment type="caution">
    <text evidence="1">The sequence shown here is derived from an EMBL/GenBank/DDBJ whole genome shotgun (WGS) entry which is preliminary data.</text>
</comment>
<dbReference type="EMBL" id="AUZZ01004755">
    <property type="protein sequence ID" value="EQD52102.1"/>
    <property type="molecule type" value="Genomic_DNA"/>
</dbReference>
<gene>
    <name evidence="1" type="ORF">B2A_06698</name>
</gene>
<sequence length="68" mass="7495">MLHSYAVTNFQCFRERVEVDLKINRRAPATDWIASSVTGQRIVKVLGAFGANGAGKTALIKPMAFLAW</sequence>
<proteinExistence type="predicted"/>
<reference evidence="1" key="1">
    <citation type="submission" date="2013-08" db="EMBL/GenBank/DDBJ databases">
        <authorList>
            <person name="Mendez C."/>
            <person name="Richter M."/>
            <person name="Ferrer M."/>
            <person name="Sanchez J."/>
        </authorList>
    </citation>
    <scope>NUCLEOTIDE SEQUENCE</scope>
</reference>
<reference evidence="1" key="2">
    <citation type="journal article" date="2014" name="ISME J.">
        <title>Microbial stratification in low pH oxic and suboxic macroscopic growths along an acid mine drainage.</title>
        <authorList>
            <person name="Mendez-Garcia C."/>
            <person name="Mesa V."/>
            <person name="Sprenger R.R."/>
            <person name="Richter M."/>
            <person name="Diez M.S."/>
            <person name="Solano J."/>
            <person name="Bargiela R."/>
            <person name="Golyshina O.V."/>
            <person name="Manteca A."/>
            <person name="Ramos J.L."/>
            <person name="Gallego J.R."/>
            <person name="Llorente I."/>
            <person name="Martins Dos Santos V.A."/>
            <person name="Jensen O.N."/>
            <person name="Pelaez A.I."/>
            <person name="Sanchez J."/>
            <person name="Ferrer M."/>
        </authorList>
    </citation>
    <scope>NUCLEOTIDE SEQUENCE</scope>
</reference>
<organism evidence="1">
    <name type="scientific">mine drainage metagenome</name>
    <dbReference type="NCBI Taxonomy" id="410659"/>
    <lineage>
        <taxon>unclassified sequences</taxon>
        <taxon>metagenomes</taxon>
        <taxon>ecological metagenomes</taxon>
    </lineage>
</organism>
<name>T1A580_9ZZZZ</name>
<evidence type="ECO:0000313" key="1">
    <source>
        <dbReference type="EMBL" id="EQD52102.1"/>
    </source>
</evidence>